<proteinExistence type="predicted"/>
<dbReference type="Pfam" id="PF00378">
    <property type="entry name" value="ECH_1"/>
    <property type="match status" value="1"/>
</dbReference>
<dbReference type="OrthoDB" id="9781757at2"/>
<evidence type="ECO:0000313" key="1">
    <source>
        <dbReference type="EMBL" id="TPD57856.1"/>
    </source>
</evidence>
<dbReference type="GO" id="GO:0016853">
    <property type="term" value="F:isomerase activity"/>
    <property type="evidence" value="ECO:0007669"/>
    <property type="project" value="UniProtKB-KW"/>
</dbReference>
<dbReference type="SUPFAM" id="SSF52096">
    <property type="entry name" value="ClpP/crotonase"/>
    <property type="match status" value="1"/>
</dbReference>
<evidence type="ECO:0000313" key="2">
    <source>
        <dbReference type="Proteomes" id="UP000319148"/>
    </source>
</evidence>
<keyword evidence="2" id="KW-1185">Reference proteome</keyword>
<dbReference type="EMBL" id="VFIY01000018">
    <property type="protein sequence ID" value="TPD57856.1"/>
    <property type="molecule type" value="Genomic_DNA"/>
</dbReference>
<keyword evidence="1" id="KW-0413">Isomerase</keyword>
<dbReference type="PANTHER" id="PTHR11941:SF54">
    <property type="entry name" value="ENOYL-COA HYDRATASE, MITOCHONDRIAL"/>
    <property type="match status" value="1"/>
</dbReference>
<protein>
    <submittedName>
        <fullName evidence="1">Enoyl-CoA hydratase/isomerase family protein</fullName>
    </submittedName>
</protein>
<reference evidence="2" key="1">
    <citation type="submission" date="2019-06" db="EMBL/GenBank/DDBJ databases">
        <title>The complete genome of Emcibacter congregatus ZYLT.</title>
        <authorList>
            <person name="Zhao Z."/>
        </authorList>
    </citation>
    <scope>NUCLEOTIDE SEQUENCE [LARGE SCALE GENOMIC DNA]</scope>
    <source>
        <strain evidence="2">MCCC 1A06723</strain>
    </source>
</reference>
<dbReference type="RefSeq" id="WP_139942172.1">
    <property type="nucleotide sequence ID" value="NZ_JBHSYP010000005.1"/>
</dbReference>
<dbReference type="CDD" id="cd06558">
    <property type="entry name" value="crotonase-like"/>
    <property type="match status" value="1"/>
</dbReference>
<sequence>MTETQTSEEPTVLVEEKDNDILLITLNRPRSRNALNLQVWEELDAAVRKAEGATPPRAVILTGAGGFFSAGGDLKSTPALGDGALAPAARLELGQKIIRRLHDLPVPVIAAVEGGAYGIGWSLALAGDLIISSDEARYCAPFLSLGLVPDGGCVWFLRRKLGAYQASEIILSERVVDANEASDLGLVSKLVPAGSAIDTAIKMAAGFAKGNRHSVELTKRLMRDADGSDLAASHAQELAYCSICQTGPEVAKMRAERAAKAKEKEK</sequence>
<dbReference type="AlphaFoldDB" id="A0A501PD16"/>
<name>A0A501PD16_9PROT</name>
<dbReference type="Gene3D" id="3.90.226.10">
    <property type="entry name" value="2-enoyl-CoA Hydratase, Chain A, domain 1"/>
    <property type="match status" value="1"/>
</dbReference>
<dbReference type="PANTHER" id="PTHR11941">
    <property type="entry name" value="ENOYL-COA HYDRATASE-RELATED"/>
    <property type="match status" value="1"/>
</dbReference>
<dbReference type="Proteomes" id="UP000319148">
    <property type="component" value="Unassembled WGS sequence"/>
</dbReference>
<comment type="caution">
    <text evidence="1">The sequence shown here is derived from an EMBL/GenBank/DDBJ whole genome shotgun (WGS) entry which is preliminary data.</text>
</comment>
<accession>A0A501PD16</accession>
<organism evidence="1 2">
    <name type="scientific">Emcibacter nanhaiensis</name>
    <dbReference type="NCBI Taxonomy" id="1505037"/>
    <lineage>
        <taxon>Bacteria</taxon>
        <taxon>Pseudomonadati</taxon>
        <taxon>Pseudomonadota</taxon>
        <taxon>Alphaproteobacteria</taxon>
        <taxon>Emcibacterales</taxon>
        <taxon>Emcibacteraceae</taxon>
        <taxon>Emcibacter</taxon>
    </lineage>
</organism>
<dbReference type="InterPro" id="IPR001753">
    <property type="entry name" value="Enoyl-CoA_hydra/iso"/>
</dbReference>
<dbReference type="GO" id="GO:0006635">
    <property type="term" value="P:fatty acid beta-oxidation"/>
    <property type="evidence" value="ECO:0007669"/>
    <property type="project" value="TreeGrafter"/>
</dbReference>
<gene>
    <name evidence="1" type="ORF">FIV46_17310</name>
</gene>
<dbReference type="InterPro" id="IPR029045">
    <property type="entry name" value="ClpP/crotonase-like_dom_sf"/>
</dbReference>